<dbReference type="CDD" id="cd00200">
    <property type="entry name" value="WD40"/>
    <property type="match status" value="1"/>
</dbReference>
<keyword evidence="2 4" id="KW-0853">WD repeat</keyword>
<gene>
    <name evidence="7" type="ORF">KOW79_017170</name>
</gene>
<dbReference type="GO" id="GO:0031145">
    <property type="term" value="P:anaphase-promoting complex-dependent catabolic process"/>
    <property type="evidence" value="ECO:0007669"/>
    <property type="project" value="TreeGrafter"/>
</dbReference>
<feature type="compositionally biased region" description="Polar residues" evidence="5">
    <location>
        <begin position="61"/>
        <end position="83"/>
    </location>
</feature>
<dbReference type="Proteomes" id="UP000824219">
    <property type="component" value="Linkage Group LG20"/>
</dbReference>
<dbReference type="InterPro" id="IPR056150">
    <property type="entry name" value="WD40_CDC20-Fz"/>
</dbReference>
<feature type="repeat" description="WD" evidence="4">
    <location>
        <begin position="233"/>
        <end position="274"/>
    </location>
</feature>
<evidence type="ECO:0000256" key="3">
    <source>
        <dbReference type="ARBA" id="ARBA00022737"/>
    </source>
</evidence>
<dbReference type="GO" id="GO:0010997">
    <property type="term" value="F:anaphase-promoting complex binding"/>
    <property type="evidence" value="ECO:0007669"/>
    <property type="project" value="InterPro"/>
</dbReference>
<dbReference type="PROSITE" id="PS00678">
    <property type="entry name" value="WD_REPEATS_1"/>
    <property type="match status" value="1"/>
</dbReference>
<feature type="repeat" description="WD" evidence="4">
    <location>
        <begin position="316"/>
        <end position="357"/>
    </location>
</feature>
<dbReference type="EMBL" id="JAHKSW010000020">
    <property type="protein sequence ID" value="KAG7320027.1"/>
    <property type="molecule type" value="Genomic_DNA"/>
</dbReference>
<evidence type="ECO:0000256" key="5">
    <source>
        <dbReference type="SAM" id="MobiDB-lite"/>
    </source>
</evidence>
<evidence type="ECO:0000256" key="2">
    <source>
        <dbReference type="ARBA" id="ARBA00022574"/>
    </source>
</evidence>
<dbReference type="Gene3D" id="2.130.10.10">
    <property type="entry name" value="YVTN repeat-like/Quinoprotein amine dehydrogenase"/>
    <property type="match status" value="1"/>
</dbReference>
<comment type="caution">
    <text evidence="7">The sequence shown here is derived from an EMBL/GenBank/DDBJ whole genome shotgun (WGS) entry which is preliminary data.</text>
</comment>
<sequence>MRISGQPSLIMAHFGFENDVQNLLKLDMPLTNAPMARWQRKANTSTLSSSNPLSPNKSTNRSQSMSKTPNKTPGKNGKNQITPSKAGGDRFIPVRNAKQMEVASYLISKENEAEEPVSVTTQSSQKAWSVTLNGCDLEEAKILHLGGKPLNAPEGYQNNLKVLYSQVHTPMSLKKNRYISSVPDRVLDAPELRNDFYLNVMDWGKLNVLAVALSEHVYLWDAALGQIVLLKKMEEENGYISSLSWSKDGNFLAIGTSDCKVELWDVQCQKRLRSMDGHSARVSCLSWNEHILASGSRSGLIHQHDVRVADHHLSTMRGHVQEVCGLSWSPDGRYLASGGNDNMVHVWSPRSPAPMHMFTEHQGAVKALAWCPWQPSILASGGGTSDRHIRIWNVNSGSCVTSWNTQSQVTSLVFAPNYKELVSGHGFSHNKIFIWKYPALTKVAELEGHEGRILNMALSPDSSVLASISADETIRLWKSFEKDPTKKAKPASSSIQQLIR</sequence>
<keyword evidence="3" id="KW-0677">Repeat</keyword>
<dbReference type="PROSITE" id="PS50294">
    <property type="entry name" value="WD_REPEATS_REGION"/>
    <property type="match status" value="3"/>
</dbReference>
<comment type="similarity">
    <text evidence="1">Belongs to the WD repeat CDC20/Fizzy family.</text>
</comment>
<dbReference type="InterPro" id="IPR019775">
    <property type="entry name" value="WD40_repeat_CS"/>
</dbReference>
<dbReference type="AlphaFoldDB" id="A0A9D3NFT5"/>
<dbReference type="PANTHER" id="PTHR19918">
    <property type="entry name" value="CELL DIVISION CYCLE 20 CDC20 FIZZY -RELATED"/>
    <property type="match status" value="1"/>
</dbReference>
<dbReference type="SMART" id="SM00320">
    <property type="entry name" value="WD40"/>
    <property type="match status" value="6"/>
</dbReference>
<proteinExistence type="inferred from homology"/>
<feature type="domain" description="CDC20/Fizzy WD40" evidence="6">
    <location>
        <begin position="187"/>
        <end position="477"/>
    </location>
</feature>
<feature type="repeat" description="WD" evidence="4">
    <location>
        <begin position="383"/>
        <end position="402"/>
    </location>
</feature>
<name>A0A9D3NFT5_9TELE</name>
<keyword evidence="8" id="KW-1185">Reference proteome</keyword>
<dbReference type="GO" id="GO:1990757">
    <property type="term" value="F:ubiquitin ligase activator activity"/>
    <property type="evidence" value="ECO:0007669"/>
    <property type="project" value="TreeGrafter"/>
</dbReference>
<evidence type="ECO:0000259" key="6">
    <source>
        <dbReference type="Pfam" id="PF24807"/>
    </source>
</evidence>
<accession>A0A9D3NFT5</accession>
<dbReference type="InterPro" id="IPR001680">
    <property type="entry name" value="WD40_rpt"/>
</dbReference>
<dbReference type="InterPro" id="IPR033010">
    <property type="entry name" value="Cdc20/Fizzy"/>
</dbReference>
<evidence type="ECO:0000313" key="8">
    <source>
        <dbReference type="Proteomes" id="UP000824219"/>
    </source>
</evidence>
<dbReference type="SUPFAM" id="SSF50978">
    <property type="entry name" value="WD40 repeat-like"/>
    <property type="match status" value="1"/>
</dbReference>
<protein>
    <recommendedName>
        <fullName evidence="6">CDC20/Fizzy WD40 domain-containing protein</fullName>
    </recommendedName>
</protein>
<dbReference type="OrthoDB" id="10263272at2759"/>
<evidence type="ECO:0000256" key="1">
    <source>
        <dbReference type="ARBA" id="ARBA00006445"/>
    </source>
</evidence>
<feature type="region of interest" description="Disordered" evidence="5">
    <location>
        <begin position="41"/>
        <end position="92"/>
    </location>
</feature>
<evidence type="ECO:0000256" key="4">
    <source>
        <dbReference type="PROSITE-ProRule" id="PRU00221"/>
    </source>
</evidence>
<dbReference type="InterPro" id="IPR015943">
    <property type="entry name" value="WD40/YVTN_repeat-like_dom_sf"/>
</dbReference>
<dbReference type="GO" id="GO:0005680">
    <property type="term" value="C:anaphase-promoting complex"/>
    <property type="evidence" value="ECO:0007669"/>
    <property type="project" value="TreeGrafter"/>
</dbReference>
<feature type="compositionally biased region" description="Low complexity" evidence="5">
    <location>
        <begin position="43"/>
        <end position="60"/>
    </location>
</feature>
<dbReference type="GO" id="GO:1905786">
    <property type="term" value="P:positive regulation of anaphase-promoting complex-dependent catabolic process"/>
    <property type="evidence" value="ECO:0007669"/>
    <property type="project" value="TreeGrafter"/>
</dbReference>
<reference evidence="7 8" key="1">
    <citation type="submission" date="2021-06" db="EMBL/GenBank/DDBJ databases">
        <title>Chromosome-level genome assembly of the red-tail catfish (Hemibagrus wyckioides).</title>
        <authorList>
            <person name="Shao F."/>
        </authorList>
    </citation>
    <scope>NUCLEOTIDE SEQUENCE [LARGE SCALE GENOMIC DNA]</scope>
    <source>
        <strain evidence="7">EC202008001</strain>
        <tissue evidence="7">Blood</tissue>
    </source>
</reference>
<organism evidence="7 8">
    <name type="scientific">Hemibagrus wyckioides</name>
    <dbReference type="NCBI Taxonomy" id="337641"/>
    <lineage>
        <taxon>Eukaryota</taxon>
        <taxon>Metazoa</taxon>
        <taxon>Chordata</taxon>
        <taxon>Craniata</taxon>
        <taxon>Vertebrata</taxon>
        <taxon>Euteleostomi</taxon>
        <taxon>Actinopterygii</taxon>
        <taxon>Neopterygii</taxon>
        <taxon>Teleostei</taxon>
        <taxon>Ostariophysi</taxon>
        <taxon>Siluriformes</taxon>
        <taxon>Bagridae</taxon>
        <taxon>Hemibagrus</taxon>
    </lineage>
</organism>
<dbReference type="InterPro" id="IPR036322">
    <property type="entry name" value="WD40_repeat_dom_sf"/>
</dbReference>
<feature type="repeat" description="WD" evidence="4">
    <location>
        <begin position="446"/>
        <end position="478"/>
    </location>
</feature>
<dbReference type="Pfam" id="PF24807">
    <property type="entry name" value="WD40_CDC20-Fz"/>
    <property type="match status" value="1"/>
</dbReference>
<evidence type="ECO:0000313" key="7">
    <source>
        <dbReference type="EMBL" id="KAG7320027.1"/>
    </source>
</evidence>
<dbReference type="PROSITE" id="PS50082">
    <property type="entry name" value="WD_REPEATS_2"/>
    <property type="match status" value="4"/>
</dbReference>
<dbReference type="PANTHER" id="PTHR19918:SF3">
    <property type="entry name" value="CELL DIVISION CYCLE PROTEIN 20 HOMOLOG"/>
    <property type="match status" value="1"/>
</dbReference>